<feature type="coiled-coil region" evidence="2">
    <location>
        <begin position="487"/>
        <end position="556"/>
    </location>
</feature>
<feature type="region of interest" description="Disordered" evidence="3">
    <location>
        <begin position="898"/>
        <end position="952"/>
    </location>
</feature>
<feature type="coiled-coil region" evidence="2">
    <location>
        <begin position="599"/>
        <end position="633"/>
    </location>
</feature>
<dbReference type="AlphaFoldDB" id="A0A8S4NTG9"/>
<keyword evidence="6" id="KW-1185">Reference proteome</keyword>
<accession>A0A8S4NTG9</accession>
<dbReference type="Proteomes" id="UP000749559">
    <property type="component" value="Unassembled WGS sequence"/>
</dbReference>
<sequence>MEEREEMAEDGQDNPDYTPAISAIPPRVIAHEESQMEVSASPAFQCLDDLFQEGSITGTRVSQLKSKYTELHDMLKQKREHETQLLNEAKEASVNMETQRNELEKADGFPESSNSDVSKLRQQLLKHHNEMAQTEERQYQLEYKLEHLREEKRLVEREYSRLPKQGEIEKKIEELQQTCADMRKEIGQRQLEAKNLREDLEMRKRQYTNDNKEYEKITFELEKLKGDLVLVNQIPNQIAKDTDKLARQKNETDKNRKKLDEEHKDLHTAIQSIESKRQELQEEKFELDTEVDKQRSILEEKEREFDVLMKDFEYAKEQEAVLMGDRATLDLNLRHIHLEKKTNHDIHSRKLREKDRDLRTLKKTELQLKVSLDALAHQQQIYDKAKGQVDALPKDDGTLQHKRAELQREVDTTKRGLQQQNSLTAVEQVKVEQSVAEEERLLYDQSDLRIEVVELTRLAAIKADEREQKARDFMRAEMRYHRAVEDLKTKQLQIQDHQKKFQEMQTKLKEFAKMYDVIKNERNKCVNLIQTSTQKAAEMREKIKILHNEIEILRTAASTKEKQLQKQRLKHVNSLVVKDSVRNEVGKQRQIIGEMKEKQEQQNMDIKKLNMMINQAEEHMVSLRKRYETAVQNRNDRGIELIERNEEVCIFYEKVNIQDQMIRNGDVEMQAREEAIRFLKMQMAEEKREIDLLKKNMPNKLSLDSELVTLQIQLSQCQDRMLLLEKQLENPADEKRCRYVEGNDASPAELQTKIEQLETRLSEKEENLLEKDLIFSQVTRLSERVKNKASSGKEDTLTLAKKVNDLQAKIKEVTRKMMAMVSELSMNQAQAMKLQQQVKEAEGEVEQCYMRMEKGEAPSEEIERSWLKMLRDEERRMRDKNEAQMAVDEAEQYQITGGISTTAEPRPNAYIPDDDSELPIPRPYGSHAPFKPQEQGSTMRHIRKPVPKPIEI</sequence>
<proteinExistence type="predicted"/>
<feature type="coiled-coil region" evidence="2">
    <location>
        <begin position="803"/>
        <end position="851"/>
    </location>
</feature>
<feature type="compositionally biased region" description="Acidic residues" evidence="3">
    <location>
        <begin position="1"/>
        <end position="13"/>
    </location>
</feature>
<dbReference type="GO" id="GO:0005856">
    <property type="term" value="C:cytoskeleton"/>
    <property type="evidence" value="ECO:0007669"/>
    <property type="project" value="TreeGrafter"/>
</dbReference>
<reference evidence="5" key="1">
    <citation type="submission" date="2022-03" db="EMBL/GenBank/DDBJ databases">
        <authorList>
            <person name="Martin C."/>
        </authorList>
    </citation>
    <scope>NUCLEOTIDE SEQUENCE</scope>
</reference>
<name>A0A8S4NTG9_OWEFU</name>
<evidence type="ECO:0000313" key="5">
    <source>
        <dbReference type="EMBL" id="CAH1784538.1"/>
    </source>
</evidence>
<keyword evidence="1 2" id="KW-0175">Coiled coil</keyword>
<feature type="domain" description="Cilia- and flagella-associated protein 58 central coiled coil" evidence="4">
    <location>
        <begin position="483"/>
        <end position="693"/>
    </location>
</feature>
<dbReference type="PANTHER" id="PTHR32083:SF34">
    <property type="entry name" value="COILED-COIL DOMAIN-CONTAINING PROTEIN 146"/>
    <property type="match status" value="1"/>
</dbReference>
<organism evidence="5 6">
    <name type="scientific">Owenia fusiformis</name>
    <name type="common">Polychaete worm</name>
    <dbReference type="NCBI Taxonomy" id="6347"/>
    <lineage>
        <taxon>Eukaryota</taxon>
        <taxon>Metazoa</taxon>
        <taxon>Spiralia</taxon>
        <taxon>Lophotrochozoa</taxon>
        <taxon>Annelida</taxon>
        <taxon>Polychaeta</taxon>
        <taxon>Sedentaria</taxon>
        <taxon>Canalipalpata</taxon>
        <taxon>Sabellida</taxon>
        <taxon>Oweniida</taxon>
        <taxon>Oweniidae</taxon>
        <taxon>Owenia</taxon>
    </lineage>
</organism>
<evidence type="ECO:0000313" key="6">
    <source>
        <dbReference type="Proteomes" id="UP000749559"/>
    </source>
</evidence>
<comment type="caution">
    <text evidence="5">The sequence shown here is derived from an EMBL/GenBank/DDBJ whole genome shotgun (WGS) entry which is preliminary data.</text>
</comment>
<dbReference type="EMBL" id="CAIIXF020000005">
    <property type="protein sequence ID" value="CAH1784538.1"/>
    <property type="molecule type" value="Genomic_DNA"/>
</dbReference>
<feature type="region of interest" description="Disordered" evidence="3">
    <location>
        <begin position="1"/>
        <end position="21"/>
    </location>
</feature>
<feature type="coiled-coil region" evidence="2">
    <location>
        <begin position="72"/>
        <end position="217"/>
    </location>
</feature>
<dbReference type="Pfam" id="PF21771">
    <property type="entry name" value="CFAP58_CC"/>
    <property type="match status" value="1"/>
</dbReference>
<evidence type="ECO:0000256" key="3">
    <source>
        <dbReference type="SAM" id="MobiDB-lite"/>
    </source>
</evidence>
<protein>
    <recommendedName>
        <fullName evidence="4">Cilia- and flagella-associated protein 58 central coiled coil domain-containing protein</fullName>
    </recommendedName>
</protein>
<evidence type="ECO:0000256" key="2">
    <source>
        <dbReference type="SAM" id="Coils"/>
    </source>
</evidence>
<feature type="coiled-coil region" evidence="2">
    <location>
        <begin position="669"/>
        <end position="774"/>
    </location>
</feature>
<dbReference type="InterPro" id="IPR049270">
    <property type="entry name" value="CFAP58_CC"/>
</dbReference>
<gene>
    <name evidence="5" type="ORF">OFUS_LOCUS10715</name>
</gene>
<dbReference type="PANTHER" id="PTHR32083">
    <property type="entry name" value="CILIA AND FLAGELLA-ASSOCIATED PROTEIN 58-RELATED"/>
    <property type="match status" value="1"/>
</dbReference>
<dbReference type="OrthoDB" id="10262929at2759"/>
<feature type="region of interest" description="Disordered" evidence="3">
    <location>
        <begin position="242"/>
        <end position="263"/>
    </location>
</feature>
<evidence type="ECO:0000259" key="4">
    <source>
        <dbReference type="Pfam" id="PF21771"/>
    </source>
</evidence>
<evidence type="ECO:0000256" key="1">
    <source>
        <dbReference type="ARBA" id="ARBA00023054"/>
    </source>
</evidence>